<evidence type="ECO:0000313" key="2">
    <source>
        <dbReference type="Proteomes" id="UP000325440"/>
    </source>
</evidence>
<dbReference type="EMBL" id="CABPRJ010001426">
    <property type="protein sequence ID" value="VVC35316.1"/>
    <property type="molecule type" value="Genomic_DNA"/>
</dbReference>
<accession>A0A5E4MX78</accession>
<reference evidence="1 2" key="1">
    <citation type="submission" date="2019-08" db="EMBL/GenBank/DDBJ databases">
        <authorList>
            <person name="Alioto T."/>
            <person name="Alioto T."/>
            <person name="Gomez Garrido J."/>
        </authorList>
    </citation>
    <scope>NUCLEOTIDE SEQUENCE [LARGE SCALE GENOMIC DNA]</scope>
</reference>
<protein>
    <recommendedName>
        <fullName evidence="3">Reverse transcriptase domain</fullName>
    </recommendedName>
</protein>
<evidence type="ECO:0008006" key="3">
    <source>
        <dbReference type="Google" id="ProtNLM"/>
    </source>
</evidence>
<keyword evidence="2" id="KW-1185">Reference proteome</keyword>
<dbReference type="AlphaFoldDB" id="A0A5E4MX78"/>
<dbReference type="Proteomes" id="UP000325440">
    <property type="component" value="Unassembled WGS sequence"/>
</dbReference>
<name>A0A5E4MX78_9HEMI</name>
<proteinExistence type="predicted"/>
<sequence>MKEFGFPKELINLTKLCMENVKYQMRMNGIESEAFIVETGLKQSDVLFLLLFNLALEKAVRRSKRNKLRSTSHKSTRVCRRSKHHVRWDDLMMKTKPLGE</sequence>
<gene>
    <name evidence="1" type="ORF">CINCED_3A018693</name>
</gene>
<evidence type="ECO:0000313" key="1">
    <source>
        <dbReference type="EMBL" id="VVC35316.1"/>
    </source>
</evidence>
<organism evidence="1 2">
    <name type="scientific">Cinara cedri</name>
    <dbReference type="NCBI Taxonomy" id="506608"/>
    <lineage>
        <taxon>Eukaryota</taxon>
        <taxon>Metazoa</taxon>
        <taxon>Ecdysozoa</taxon>
        <taxon>Arthropoda</taxon>
        <taxon>Hexapoda</taxon>
        <taxon>Insecta</taxon>
        <taxon>Pterygota</taxon>
        <taxon>Neoptera</taxon>
        <taxon>Paraneoptera</taxon>
        <taxon>Hemiptera</taxon>
        <taxon>Sternorrhyncha</taxon>
        <taxon>Aphidomorpha</taxon>
        <taxon>Aphidoidea</taxon>
        <taxon>Aphididae</taxon>
        <taxon>Lachninae</taxon>
        <taxon>Cinara</taxon>
    </lineage>
</organism>